<name>A0A0G0P6C1_9BACT</name>
<sequence>MKQKNFLKVILLDYQVNHLFQELGGRGKSPFAKRIIKADAYPCWLPKGRR</sequence>
<accession>A0A0G0P6C1</accession>
<dbReference type="AlphaFoldDB" id="A0A0G0P6C1"/>
<evidence type="ECO:0000313" key="1">
    <source>
        <dbReference type="EMBL" id="KKQ84871.1"/>
    </source>
</evidence>
<evidence type="ECO:0000313" key="2">
    <source>
        <dbReference type="Proteomes" id="UP000034081"/>
    </source>
</evidence>
<dbReference type="Proteomes" id="UP000034081">
    <property type="component" value="Unassembled WGS sequence"/>
</dbReference>
<dbReference type="EMBL" id="LBVL01000013">
    <property type="protein sequence ID" value="KKQ84871.1"/>
    <property type="molecule type" value="Genomic_DNA"/>
</dbReference>
<protein>
    <submittedName>
        <fullName evidence="1">Uncharacterized protein</fullName>
    </submittedName>
</protein>
<organism evidence="1 2">
    <name type="scientific">Candidatus Woesebacteria bacterium GW2011_GWB1_38_8</name>
    <dbReference type="NCBI Taxonomy" id="1618570"/>
    <lineage>
        <taxon>Bacteria</taxon>
        <taxon>Candidatus Woeseibacteriota</taxon>
    </lineage>
</organism>
<gene>
    <name evidence="1" type="ORF">UT08_C0013G0008</name>
</gene>
<comment type="caution">
    <text evidence="1">The sequence shown here is derived from an EMBL/GenBank/DDBJ whole genome shotgun (WGS) entry which is preliminary data.</text>
</comment>
<dbReference type="STRING" id="1618570.UT08_C0013G0008"/>
<proteinExistence type="predicted"/>
<reference evidence="1 2" key="1">
    <citation type="journal article" date="2015" name="Nature">
        <title>rRNA introns, odd ribosomes, and small enigmatic genomes across a large radiation of phyla.</title>
        <authorList>
            <person name="Brown C.T."/>
            <person name="Hug L.A."/>
            <person name="Thomas B.C."/>
            <person name="Sharon I."/>
            <person name="Castelle C.J."/>
            <person name="Singh A."/>
            <person name="Wilkins M.J."/>
            <person name="Williams K.H."/>
            <person name="Banfield J.F."/>
        </authorList>
    </citation>
    <scope>NUCLEOTIDE SEQUENCE [LARGE SCALE GENOMIC DNA]</scope>
</reference>